<evidence type="ECO:0000259" key="2">
    <source>
        <dbReference type="PROSITE" id="PS50943"/>
    </source>
</evidence>
<comment type="caution">
    <text evidence="3">The sequence shown here is derived from an EMBL/GenBank/DDBJ whole genome shotgun (WGS) entry which is preliminary data.</text>
</comment>
<dbReference type="SUPFAM" id="SSF47413">
    <property type="entry name" value="lambda repressor-like DNA-binding domains"/>
    <property type="match status" value="1"/>
</dbReference>
<dbReference type="InterPro" id="IPR010982">
    <property type="entry name" value="Lambda_DNA-bd_dom_sf"/>
</dbReference>
<dbReference type="EMBL" id="JADEVO010000070">
    <property type="protein sequence ID" value="MBN3968746.1"/>
    <property type="molecule type" value="Genomic_DNA"/>
</dbReference>
<dbReference type="Pfam" id="PF01381">
    <property type="entry name" value="HTH_3"/>
    <property type="match status" value="1"/>
</dbReference>
<dbReference type="Gene3D" id="1.10.260.40">
    <property type="entry name" value="lambda repressor-like DNA-binding domains"/>
    <property type="match status" value="1"/>
</dbReference>
<dbReference type="PROSITE" id="PS50943">
    <property type="entry name" value="HTH_CROC1"/>
    <property type="match status" value="1"/>
</dbReference>
<dbReference type="Proteomes" id="UP000772591">
    <property type="component" value="Unassembled WGS sequence"/>
</dbReference>
<proteinExistence type="predicted"/>
<organism evidence="3 4">
    <name type="scientific">Pseudomonas gregormendelii</name>
    <dbReference type="NCBI Taxonomy" id="1628277"/>
    <lineage>
        <taxon>Bacteria</taxon>
        <taxon>Pseudomonadati</taxon>
        <taxon>Pseudomonadota</taxon>
        <taxon>Gammaproteobacteria</taxon>
        <taxon>Pseudomonadales</taxon>
        <taxon>Pseudomonadaceae</taxon>
        <taxon>Pseudomonas</taxon>
    </lineage>
</organism>
<dbReference type="InterPro" id="IPR001387">
    <property type="entry name" value="Cro/C1-type_HTH"/>
</dbReference>
<feature type="compositionally biased region" description="Basic and acidic residues" evidence="1">
    <location>
        <begin position="90"/>
        <end position="100"/>
    </location>
</feature>
<evidence type="ECO:0000313" key="3">
    <source>
        <dbReference type="EMBL" id="MBN3968746.1"/>
    </source>
</evidence>
<keyword evidence="4" id="KW-1185">Reference proteome</keyword>
<protein>
    <submittedName>
        <fullName evidence="3">Helix-turn-helix transcriptional regulator</fullName>
    </submittedName>
</protein>
<reference evidence="3 4" key="1">
    <citation type="journal article" date="2021" name="Int. J. Syst. Evol. Microbiol.">
        <title>Pseudomonas piscium sp. nov., Pseudomonas pisciculturae sp. nov., Pseudomonas mucoides sp. nov. and Pseudomonas neuropathica sp. nov. isolated from rainbow trout.</title>
        <authorList>
            <person name="Duman M."/>
            <person name="Mulet M."/>
            <person name="Altun S."/>
            <person name="Saticioglu I.B."/>
            <person name="Gomila M."/>
            <person name="Lalucat J."/>
            <person name="Garcia-Valdes E."/>
        </authorList>
    </citation>
    <scope>NUCLEOTIDE SEQUENCE [LARGE SCALE GENOMIC DNA]</scope>
    <source>
        <strain evidence="3 4">LMG 28632</strain>
    </source>
</reference>
<feature type="region of interest" description="Disordered" evidence="1">
    <location>
        <begin position="77"/>
        <end position="100"/>
    </location>
</feature>
<dbReference type="CDD" id="cd00093">
    <property type="entry name" value="HTH_XRE"/>
    <property type="match status" value="1"/>
</dbReference>
<gene>
    <name evidence="3" type="ORF">IMW75_26200</name>
</gene>
<name>A0ABS3ARK4_9PSED</name>
<sequence length="100" mass="11325">MLDFLLSLPLHFTREHCAQGRSMLDWSVEALAFRSGVSVRAIQQFENGERELLRVSLQALSYSLEAQGLIFIPNQPPLRADNCRGATPDPRGRSDYHLLE</sequence>
<feature type="domain" description="HTH cro/C1-type" evidence="2">
    <location>
        <begin position="21"/>
        <end position="51"/>
    </location>
</feature>
<accession>A0ABS3ARK4</accession>
<evidence type="ECO:0000313" key="4">
    <source>
        <dbReference type="Proteomes" id="UP000772591"/>
    </source>
</evidence>
<evidence type="ECO:0000256" key="1">
    <source>
        <dbReference type="SAM" id="MobiDB-lite"/>
    </source>
</evidence>